<evidence type="ECO:0000313" key="1">
    <source>
        <dbReference type="EMBL" id="MCI39717.1"/>
    </source>
</evidence>
<protein>
    <submittedName>
        <fullName evidence="1">Heat-shock protein</fullName>
    </submittedName>
</protein>
<dbReference type="Proteomes" id="UP000265520">
    <property type="component" value="Unassembled WGS sequence"/>
</dbReference>
<feature type="non-terminal residue" evidence="1">
    <location>
        <position position="93"/>
    </location>
</feature>
<keyword evidence="2" id="KW-1185">Reference proteome</keyword>
<dbReference type="PANTHER" id="PTHR36617">
    <property type="entry name" value="PROTEIN, PUTATIVE-RELATED"/>
    <property type="match status" value="1"/>
</dbReference>
<proteinExistence type="predicted"/>
<evidence type="ECO:0000313" key="2">
    <source>
        <dbReference type="Proteomes" id="UP000265520"/>
    </source>
</evidence>
<reference evidence="1 2" key="1">
    <citation type="journal article" date="2018" name="Front. Plant Sci.">
        <title>Red Clover (Trifolium pratense) and Zigzag Clover (T. medium) - A Picture of Genomic Similarities and Differences.</title>
        <authorList>
            <person name="Dluhosova J."/>
            <person name="Istvanek J."/>
            <person name="Nedelnik J."/>
            <person name="Repkova J."/>
        </authorList>
    </citation>
    <scope>NUCLEOTIDE SEQUENCE [LARGE SCALE GENOMIC DNA]</scope>
    <source>
        <strain evidence="2">cv. 10/8</strain>
        <tissue evidence="1">Leaf</tissue>
    </source>
</reference>
<dbReference type="EMBL" id="LXQA010270821">
    <property type="protein sequence ID" value="MCI39717.1"/>
    <property type="molecule type" value="Genomic_DNA"/>
</dbReference>
<accession>A0A392RUA1</accession>
<dbReference type="PANTHER" id="PTHR36617:SF5">
    <property type="entry name" value="OS05G0421675 PROTEIN"/>
    <property type="match status" value="1"/>
</dbReference>
<name>A0A392RUA1_9FABA</name>
<comment type="caution">
    <text evidence="1">The sequence shown here is derived from an EMBL/GenBank/DDBJ whole genome shotgun (WGS) entry which is preliminary data.</text>
</comment>
<sequence>MSPEMSLLGWGAGGAAWAWRRQLWVREEELLGECQALLLNISLKAQSTDRWQWQLDPDQGYSVRGAYQILTSQDSVTLDVSQDLTWHRQVPLK</sequence>
<organism evidence="1 2">
    <name type="scientific">Trifolium medium</name>
    <dbReference type="NCBI Taxonomy" id="97028"/>
    <lineage>
        <taxon>Eukaryota</taxon>
        <taxon>Viridiplantae</taxon>
        <taxon>Streptophyta</taxon>
        <taxon>Embryophyta</taxon>
        <taxon>Tracheophyta</taxon>
        <taxon>Spermatophyta</taxon>
        <taxon>Magnoliopsida</taxon>
        <taxon>eudicotyledons</taxon>
        <taxon>Gunneridae</taxon>
        <taxon>Pentapetalae</taxon>
        <taxon>rosids</taxon>
        <taxon>fabids</taxon>
        <taxon>Fabales</taxon>
        <taxon>Fabaceae</taxon>
        <taxon>Papilionoideae</taxon>
        <taxon>50 kb inversion clade</taxon>
        <taxon>NPAAA clade</taxon>
        <taxon>Hologalegina</taxon>
        <taxon>IRL clade</taxon>
        <taxon>Trifolieae</taxon>
        <taxon>Trifolium</taxon>
    </lineage>
</organism>
<dbReference type="AlphaFoldDB" id="A0A392RUA1"/>